<dbReference type="Proteomes" id="UP000004949">
    <property type="component" value="Unassembled WGS sequence"/>
</dbReference>
<name>G6XGY0_9PROT</name>
<proteinExistence type="predicted"/>
<feature type="chain" id="PRO_5003489332" evidence="1">
    <location>
        <begin position="20"/>
        <end position="198"/>
    </location>
</feature>
<organism evidence="2 3">
    <name type="scientific">Gluconobacter morbifer G707</name>
    <dbReference type="NCBI Taxonomy" id="1088869"/>
    <lineage>
        <taxon>Bacteria</taxon>
        <taxon>Pseudomonadati</taxon>
        <taxon>Pseudomonadota</taxon>
        <taxon>Alphaproteobacteria</taxon>
        <taxon>Acetobacterales</taxon>
        <taxon>Acetobacteraceae</taxon>
        <taxon>Gluconobacter</taxon>
    </lineage>
</organism>
<protein>
    <submittedName>
        <fullName evidence="2">Uncharacterized protein</fullName>
    </submittedName>
</protein>
<evidence type="ECO:0000313" key="2">
    <source>
        <dbReference type="EMBL" id="EHH69438.1"/>
    </source>
</evidence>
<reference evidence="2 3" key="1">
    <citation type="submission" date="2011-10" db="EMBL/GenBank/DDBJ databases">
        <title>Genome sequence of Gluconobacter morbifer G707, isolated from Drosophila gut.</title>
        <authorList>
            <person name="Lee W.-J."/>
            <person name="Kim E.-K."/>
        </authorList>
    </citation>
    <scope>NUCLEOTIDE SEQUENCE [LARGE SCALE GENOMIC DNA]</scope>
    <source>
        <strain evidence="2 3">G707</strain>
    </source>
</reference>
<dbReference type="AlphaFoldDB" id="G6XGY0"/>
<evidence type="ECO:0000313" key="3">
    <source>
        <dbReference type="Proteomes" id="UP000004949"/>
    </source>
</evidence>
<comment type="caution">
    <text evidence="2">The sequence shown here is derived from an EMBL/GenBank/DDBJ whole genome shotgun (WGS) entry which is preliminary data.</text>
</comment>
<gene>
    <name evidence="2" type="ORF">GMO_07450</name>
</gene>
<accession>G6XGY0</accession>
<keyword evidence="1" id="KW-0732">Signal</keyword>
<dbReference type="PATRIC" id="fig|1088869.3.peg.751"/>
<dbReference type="EMBL" id="AGQV01000001">
    <property type="protein sequence ID" value="EHH69438.1"/>
    <property type="molecule type" value="Genomic_DNA"/>
</dbReference>
<feature type="signal peptide" evidence="1">
    <location>
        <begin position="1"/>
        <end position="19"/>
    </location>
</feature>
<keyword evidence="3" id="KW-1185">Reference proteome</keyword>
<sequence length="198" mass="21892">MLMPRFGLLAAFLVAGSLAVQPFCARAETVQVTGHSCVRLTSYRRVAGLYRRFERFPPEIRQGLSLHILGVLQPGEGDPSQANVVIRAEQVNIPLFAGQDREMHLPLIDALWTKNPPLCGTVPKGGKAVLEVALKVATPDPVRFTKADAQRWLRQMNACIRDLTGVMIAFFSPMLTDSRLSSRPGHLSWRIPLRGPDV</sequence>
<dbReference type="STRING" id="1088869.GMO_07450"/>
<evidence type="ECO:0000256" key="1">
    <source>
        <dbReference type="SAM" id="SignalP"/>
    </source>
</evidence>